<protein>
    <submittedName>
        <fullName evidence="2">Uncharacterized protein</fullName>
    </submittedName>
</protein>
<evidence type="ECO:0000313" key="3">
    <source>
        <dbReference type="Proteomes" id="UP000193920"/>
    </source>
</evidence>
<gene>
    <name evidence="2" type="ORF">LY90DRAFT_705296</name>
</gene>
<dbReference type="STRING" id="1754190.A0A1Y2BA47"/>
<feature type="compositionally biased region" description="Basic and acidic residues" evidence="1">
    <location>
        <begin position="243"/>
        <end position="260"/>
    </location>
</feature>
<evidence type="ECO:0000313" key="2">
    <source>
        <dbReference type="EMBL" id="ORY31722.1"/>
    </source>
</evidence>
<sequence length="272" mass="31990">KKKKKKNKNVILFDTIKRFAEIEKTPDNIQDYFDKIGDIILNKTILKIKTKWFRIAEIEFYFNDGDRHPDPFTHNDTMQYHPNHWYFHKKGGVYRGGTWKGMDITLGQSSPIKFSGGILVRSIRELIIAKKGSKEVIKEEGEYIHGPSKVVDKILEVFKRNSVKELVEEEFHEHMDIIQNSNMTLYPTVTLLEDHKSKYFSSNHPVDKSKGNNKRKIDGKKSENEKKDEPNTDEDSEEDEDEDKNKNENEDRNEKEELLFKNKKQKITNSKV</sequence>
<dbReference type="AlphaFoldDB" id="A0A1Y2BA47"/>
<name>A0A1Y2BA47_9FUNG</name>
<feature type="compositionally biased region" description="Acidic residues" evidence="1">
    <location>
        <begin position="231"/>
        <end position="242"/>
    </location>
</feature>
<dbReference type="Proteomes" id="UP000193920">
    <property type="component" value="Unassembled WGS sequence"/>
</dbReference>
<proteinExistence type="predicted"/>
<reference evidence="2 3" key="1">
    <citation type="submission" date="2016-08" db="EMBL/GenBank/DDBJ databases">
        <title>A Parts List for Fungal Cellulosomes Revealed by Comparative Genomics.</title>
        <authorList>
            <consortium name="DOE Joint Genome Institute"/>
            <person name="Haitjema C.H."/>
            <person name="Gilmore S.P."/>
            <person name="Henske J.K."/>
            <person name="Solomon K.V."/>
            <person name="De Groot R."/>
            <person name="Kuo A."/>
            <person name="Mondo S.J."/>
            <person name="Salamov A.A."/>
            <person name="Labutti K."/>
            <person name="Zhao Z."/>
            <person name="Chiniquy J."/>
            <person name="Barry K."/>
            <person name="Brewer H.M."/>
            <person name="Purvine S.O."/>
            <person name="Wright A.T."/>
            <person name="Boxma B."/>
            <person name="Van Alen T."/>
            <person name="Hackstein J.H."/>
            <person name="Baker S.E."/>
            <person name="Grigoriev I.V."/>
            <person name="O'Malley M.A."/>
        </authorList>
    </citation>
    <scope>NUCLEOTIDE SEQUENCE [LARGE SCALE GENOMIC DNA]</scope>
    <source>
        <strain evidence="2 3">G1</strain>
    </source>
</reference>
<accession>A0A1Y2BA47</accession>
<feature type="non-terminal residue" evidence="2">
    <location>
        <position position="272"/>
    </location>
</feature>
<evidence type="ECO:0000256" key="1">
    <source>
        <dbReference type="SAM" id="MobiDB-lite"/>
    </source>
</evidence>
<dbReference type="OrthoDB" id="16851at2759"/>
<comment type="caution">
    <text evidence="2">The sequence shown here is derived from an EMBL/GenBank/DDBJ whole genome shotgun (WGS) entry which is preliminary data.</text>
</comment>
<dbReference type="EMBL" id="MCOG01000168">
    <property type="protein sequence ID" value="ORY31722.1"/>
    <property type="molecule type" value="Genomic_DNA"/>
</dbReference>
<keyword evidence="3" id="KW-1185">Reference proteome</keyword>
<feature type="region of interest" description="Disordered" evidence="1">
    <location>
        <begin position="200"/>
        <end position="272"/>
    </location>
</feature>
<organism evidence="2 3">
    <name type="scientific">Neocallimastix californiae</name>
    <dbReference type="NCBI Taxonomy" id="1754190"/>
    <lineage>
        <taxon>Eukaryota</taxon>
        <taxon>Fungi</taxon>
        <taxon>Fungi incertae sedis</taxon>
        <taxon>Chytridiomycota</taxon>
        <taxon>Chytridiomycota incertae sedis</taxon>
        <taxon>Neocallimastigomycetes</taxon>
        <taxon>Neocallimastigales</taxon>
        <taxon>Neocallimastigaceae</taxon>
        <taxon>Neocallimastix</taxon>
    </lineage>
</organism>
<feature type="non-terminal residue" evidence="2">
    <location>
        <position position="1"/>
    </location>
</feature>
<feature type="compositionally biased region" description="Basic and acidic residues" evidence="1">
    <location>
        <begin position="205"/>
        <end position="230"/>
    </location>
</feature>